<evidence type="ECO:0000313" key="3">
    <source>
        <dbReference type="Proteomes" id="UP001240250"/>
    </source>
</evidence>
<accession>A0ABU0GG47</accession>
<evidence type="ECO:0000256" key="1">
    <source>
        <dbReference type="SAM" id="MobiDB-lite"/>
    </source>
</evidence>
<reference evidence="2 3" key="1">
    <citation type="submission" date="2023-07" db="EMBL/GenBank/DDBJ databases">
        <title>Sequencing the genomes of 1000 actinobacteria strains.</title>
        <authorList>
            <person name="Klenk H.-P."/>
        </authorList>
    </citation>
    <scope>NUCLEOTIDE SEQUENCE [LARGE SCALE GENOMIC DNA]</scope>
    <source>
        <strain evidence="2 3">DSM 14785</strain>
    </source>
</reference>
<feature type="region of interest" description="Disordered" evidence="1">
    <location>
        <begin position="1"/>
        <end position="78"/>
    </location>
</feature>
<protein>
    <submittedName>
        <fullName evidence="2">Uncharacterized protein</fullName>
    </submittedName>
</protein>
<sequence length="78" mass="8289">MSTVPGPQSWSDAGLVPVDPEEPLRLTDADEGDAPDERDAEEYAPAVPRADLEGEADEADVVDQAAEVPLDEDEEPDA</sequence>
<proteinExistence type="predicted"/>
<dbReference type="RefSeq" id="WP_070320351.1">
    <property type="nucleotide sequence ID" value="NZ_CP084585.1"/>
</dbReference>
<gene>
    <name evidence="2" type="ORF">JO380_000720</name>
</gene>
<feature type="compositionally biased region" description="Acidic residues" evidence="1">
    <location>
        <begin position="69"/>
        <end position="78"/>
    </location>
</feature>
<dbReference type="EMBL" id="JAUSVM010000001">
    <property type="protein sequence ID" value="MDQ0424339.1"/>
    <property type="molecule type" value="Genomic_DNA"/>
</dbReference>
<dbReference type="Proteomes" id="UP001240250">
    <property type="component" value="Unassembled WGS sequence"/>
</dbReference>
<feature type="compositionally biased region" description="Acidic residues" evidence="1">
    <location>
        <begin position="29"/>
        <end position="42"/>
    </location>
</feature>
<keyword evidence="3" id="KW-1185">Reference proteome</keyword>
<feature type="compositionally biased region" description="Polar residues" evidence="1">
    <location>
        <begin position="1"/>
        <end position="11"/>
    </location>
</feature>
<name>A0ABU0GG47_9CELL</name>
<comment type="caution">
    <text evidence="2">The sequence shown here is derived from an EMBL/GenBank/DDBJ whole genome shotgun (WGS) entry which is preliminary data.</text>
</comment>
<evidence type="ECO:0000313" key="2">
    <source>
        <dbReference type="EMBL" id="MDQ0424339.1"/>
    </source>
</evidence>
<organism evidence="2 3">
    <name type="scientific">Cellulomonas iranensis</name>
    <dbReference type="NCBI Taxonomy" id="76862"/>
    <lineage>
        <taxon>Bacteria</taxon>
        <taxon>Bacillati</taxon>
        <taxon>Actinomycetota</taxon>
        <taxon>Actinomycetes</taxon>
        <taxon>Micrococcales</taxon>
        <taxon>Cellulomonadaceae</taxon>
        <taxon>Cellulomonas</taxon>
    </lineage>
</organism>